<dbReference type="GO" id="GO:0046654">
    <property type="term" value="P:tetrahydrofolate biosynthetic process"/>
    <property type="evidence" value="ECO:0007669"/>
    <property type="project" value="UniProtKB-UniPathway"/>
</dbReference>
<dbReference type="GO" id="GO:0005829">
    <property type="term" value="C:cytosol"/>
    <property type="evidence" value="ECO:0007669"/>
    <property type="project" value="TreeGrafter"/>
</dbReference>
<dbReference type="UniPathway" id="UPA00077">
    <property type="reaction ID" value="UER00156"/>
</dbReference>
<evidence type="ECO:0000256" key="2">
    <source>
        <dbReference type="ARBA" id="ARBA00001946"/>
    </source>
</evidence>
<sequence>MAEEDPFTRLFGVPAPWLFGVLNVTPNSFSDGGAFLGAEAAIAQGRQLMQEGAAAIDIGGESTAPGRPVLEAEEEIGRIEAVVRTLAPETVLSIDTYHARTAARSLELGARIINDVSALRADPELARVVAAHDAGLILMHAKDGPLPHVTAADRRYDDVVAEIAAFLLRQAEVAIKAGVAPERIVVDPAASSFISHDPEDTWRVLAGFERFVELVAPFKVMIATSRKGFMPIRLSERDPISQLTALVAAMRGASLIRTHNVAMARDFVIAARKMGLLPAIEGGTSWG</sequence>
<dbReference type="PROSITE" id="PS00792">
    <property type="entry name" value="DHPS_1"/>
    <property type="match status" value="1"/>
</dbReference>
<gene>
    <name evidence="11" type="ORF">SAMN07250955_107222</name>
</gene>
<comment type="cofactor">
    <cofactor evidence="2 9">
        <name>Mg(2+)</name>
        <dbReference type="ChEBI" id="CHEBI:18420"/>
    </cofactor>
</comment>
<dbReference type="RefSeq" id="WP_088561776.1">
    <property type="nucleotide sequence ID" value="NZ_FYEH01000007.1"/>
</dbReference>
<dbReference type="EMBL" id="FYEH01000007">
    <property type="protein sequence ID" value="SNB70524.1"/>
    <property type="molecule type" value="Genomic_DNA"/>
</dbReference>
<comment type="similarity">
    <text evidence="9">Belongs to the DHPS family.</text>
</comment>
<comment type="function">
    <text evidence="9">Catalyzes the condensation of para-aminobenzoate (pABA) with 6-hydroxymethyl-7,8-dihydropterin diphosphate (DHPt-PP) to form 7,8-dihydropteroate (H2Pte), the immediate precursor of folate derivatives.</text>
</comment>
<keyword evidence="6 9" id="KW-0479">Metal-binding</keyword>
<dbReference type="InterPro" id="IPR000489">
    <property type="entry name" value="Pterin-binding_dom"/>
</dbReference>
<evidence type="ECO:0000313" key="11">
    <source>
        <dbReference type="EMBL" id="SNB70524.1"/>
    </source>
</evidence>
<keyword evidence="8 9" id="KW-0289">Folate biosynthesis</keyword>
<dbReference type="InterPro" id="IPR011005">
    <property type="entry name" value="Dihydropteroate_synth-like_sf"/>
</dbReference>
<dbReference type="SUPFAM" id="SSF51717">
    <property type="entry name" value="Dihydropteroate synthetase-like"/>
    <property type="match status" value="1"/>
</dbReference>
<dbReference type="PANTHER" id="PTHR20941">
    <property type="entry name" value="FOLATE SYNTHESIS PROTEINS"/>
    <property type="match status" value="1"/>
</dbReference>
<dbReference type="Gene3D" id="3.20.20.20">
    <property type="entry name" value="Dihydropteroate synthase-like"/>
    <property type="match status" value="1"/>
</dbReference>
<dbReference type="PANTHER" id="PTHR20941:SF1">
    <property type="entry name" value="FOLIC ACID SYNTHESIS PROTEIN FOL1"/>
    <property type="match status" value="1"/>
</dbReference>
<dbReference type="GO" id="GO:0046872">
    <property type="term" value="F:metal ion binding"/>
    <property type="evidence" value="ECO:0007669"/>
    <property type="project" value="UniProtKB-KW"/>
</dbReference>
<evidence type="ECO:0000256" key="1">
    <source>
        <dbReference type="ARBA" id="ARBA00000012"/>
    </source>
</evidence>
<evidence type="ECO:0000313" key="12">
    <source>
        <dbReference type="Proteomes" id="UP000197065"/>
    </source>
</evidence>
<dbReference type="Proteomes" id="UP000197065">
    <property type="component" value="Unassembled WGS sequence"/>
</dbReference>
<accession>A0A212RE82</accession>
<name>A0A212RE82_9PROT</name>
<proteinExistence type="inferred from homology"/>
<dbReference type="NCBIfam" id="TIGR01496">
    <property type="entry name" value="DHPS"/>
    <property type="match status" value="1"/>
</dbReference>
<evidence type="ECO:0000259" key="10">
    <source>
        <dbReference type="PROSITE" id="PS50972"/>
    </source>
</evidence>
<evidence type="ECO:0000256" key="4">
    <source>
        <dbReference type="ARBA" id="ARBA00012458"/>
    </source>
</evidence>
<evidence type="ECO:0000256" key="7">
    <source>
        <dbReference type="ARBA" id="ARBA00022842"/>
    </source>
</evidence>
<organism evidence="11 12">
    <name type="scientific">Arboricoccus pini</name>
    <dbReference type="NCBI Taxonomy" id="1963835"/>
    <lineage>
        <taxon>Bacteria</taxon>
        <taxon>Pseudomonadati</taxon>
        <taxon>Pseudomonadota</taxon>
        <taxon>Alphaproteobacteria</taxon>
        <taxon>Geminicoccales</taxon>
        <taxon>Geminicoccaceae</taxon>
        <taxon>Arboricoccus</taxon>
    </lineage>
</organism>
<feature type="domain" description="Pterin-binding" evidence="10">
    <location>
        <begin position="16"/>
        <end position="269"/>
    </location>
</feature>
<dbReference type="EC" id="2.5.1.15" evidence="4 9"/>
<reference evidence="11 12" key="1">
    <citation type="submission" date="2017-06" db="EMBL/GenBank/DDBJ databases">
        <authorList>
            <person name="Kim H.J."/>
            <person name="Triplett B.A."/>
        </authorList>
    </citation>
    <scope>NUCLEOTIDE SEQUENCE [LARGE SCALE GENOMIC DNA]</scope>
    <source>
        <strain evidence="11 12">B29T1</strain>
    </source>
</reference>
<dbReference type="AlphaFoldDB" id="A0A212RE82"/>
<dbReference type="PROSITE" id="PS50972">
    <property type="entry name" value="PTERIN_BINDING"/>
    <property type="match status" value="1"/>
</dbReference>
<comment type="catalytic activity">
    <reaction evidence="1">
        <text>(7,8-dihydropterin-6-yl)methyl diphosphate + 4-aminobenzoate = 7,8-dihydropteroate + diphosphate</text>
        <dbReference type="Rhea" id="RHEA:19949"/>
        <dbReference type="ChEBI" id="CHEBI:17836"/>
        <dbReference type="ChEBI" id="CHEBI:17839"/>
        <dbReference type="ChEBI" id="CHEBI:33019"/>
        <dbReference type="ChEBI" id="CHEBI:72950"/>
        <dbReference type="EC" id="2.5.1.15"/>
    </reaction>
</comment>
<dbReference type="InterPro" id="IPR045031">
    <property type="entry name" value="DHP_synth-like"/>
</dbReference>
<keyword evidence="5 9" id="KW-0808">Transferase</keyword>
<keyword evidence="7 9" id="KW-0460">Magnesium</keyword>
<evidence type="ECO:0000256" key="8">
    <source>
        <dbReference type="ARBA" id="ARBA00022909"/>
    </source>
</evidence>
<dbReference type="Pfam" id="PF00809">
    <property type="entry name" value="Pterin_bind"/>
    <property type="match status" value="1"/>
</dbReference>
<dbReference type="InterPro" id="IPR006390">
    <property type="entry name" value="DHP_synth_dom"/>
</dbReference>
<evidence type="ECO:0000256" key="9">
    <source>
        <dbReference type="RuleBase" id="RU361205"/>
    </source>
</evidence>
<comment type="pathway">
    <text evidence="3 9">Cofactor biosynthesis; tetrahydrofolate biosynthesis; 7,8-dihydrofolate from 2-amino-4-hydroxy-6-hydroxymethyl-7,8-dihydropteridine diphosphate and 4-aminobenzoate: step 1/2.</text>
</comment>
<evidence type="ECO:0000256" key="3">
    <source>
        <dbReference type="ARBA" id="ARBA00004763"/>
    </source>
</evidence>
<protein>
    <recommendedName>
        <fullName evidence="4 9">Dihydropteroate synthase</fullName>
        <shortName evidence="9">DHPS</shortName>
        <ecNumber evidence="4 9">2.5.1.15</ecNumber>
    </recommendedName>
    <alternativeName>
        <fullName evidence="9">Dihydropteroate pyrophosphorylase</fullName>
    </alternativeName>
</protein>
<evidence type="ECO:0000256" key="5">
    <source>
        <dbReference type="ARBA" id="ARBA00022679"/>
    </source>
</evidence>
<evidence type="ECO:0000256" key="6">
    <source>
        <dbReference type="ARBA" id="ARBA00022723"/>
    </source>
</evidence>
<dbReference type="GO" id="GO:0046656">
    <property type="term" value="P:folic acid biosynthetic process"/>
    <property type="evidence" value="ECO:0007669"/>
    <property type="project" value="UniProtKB-KW"/>
</dbReference>
<keyword evidence="12" id="KW-1185">Reference proteome</keyword>
<dbReference type="OrthoDB" id="9811744at2"/>
<dbReference type="GO" id="GO:0004156">
    <property type="term" value="F:dihydropteroate synthase activity"/>
    <property type="evidence" value="ECO:0007669"/>
    <property type="project" value="UniProtKB-EC"/>
</dbReference>